<evidence type="ECO:0000313" key="3">
    <source>
        <dbReference type="EMBL" id="KKQ40612.1"/>
    </source>
</evidence>
<dbReference type="AlphaFoldDB" id="A0A0G0HEL1"/>
<dbReference type="Pfam" id="PF12229">
    <property type="entry name" value="PG_binding_4"/>
    <property type="match status" value="2"/>
</dbReference>
<keyword evidence="1" id="KW-0472">Membrane</keyword>
<name>A0A0G0HEL1_9BACT</name>
<dbReference type="PANTHER" id="PTHR35788:SF1">
    <property type="entry name" value="EXPORTED PROTEIN"/>
    <property type="match status" value="1"/>
</dbReference>
<dbReference type="Proteomes" id="UP000034333">
    <property type="component" value="Unassembled WGS sequence"/>
</dbReference>
<sequence length="653" mass="73145">MLLKNNSIEENLLPKASMPWWKKVLIIKAVVIGLIVIIFGATVVYVKAYSDKVYPGVTVGKVGVGGLNLGQVKEFVEVFNNRLVKEGLTLSVYNSNTNSTTKVVLPILSDGDNSNELASWNSEFIAEEAIKIGKEGNWWQKMVGPWEARFFGSRIFAKLQWDENKITDELHSHLDALADEPHNANIVVENLNPLQYKLVPEKSGWMFDYFEIKEEVKKQLGNLELRPVEVYAKQYVPKFDLAAVTKLTDKLPEVLKYGNFGLNYIDPQTKIRRDWLIAPEEYTQWLEVTNDENGQAIFSLARESVEKYLINLRLSIDEPALDAKFVVANGKVKEFQGSRTGLSLNVEKSYEAIMSAWNERNYRPAETNKTVSLIVDIIEPKVKMAEINDLGIVEVVGVGVSSFKGSHTNRIKNIARAIELLNGALIKPDEEFSSLKYAGPFTLENGFLPEKVIKGNEIKLEVGGGMCQIGTTLFRMAMNSGMDITERRNHSLVVGYYADPVNGNPGTDATLYEPILDLKFKNDTGRYLLLQTEMDYKKMELRFTLWGTNDGRKGWYTHPTVSKWIPAGDPITIVKAGLKPEEESCQEAYKGAVASFTYTRVTPAGDKIARVFDSYYRPLPKTCLVAATSTPAVAPVEPIVDVPIEVIPLEPIN</sequence>
<evidence type="ECO:0000259" key="2">
    <source>
        <dbReference type="Pfam" id="PF12229"/>
    </source>
</evidence>
<evidence type="ECO:0000313" key="4">
    <source>
        <dbReference type="Proteomes" id="UP000034333"/>
    </source>
</evidence>
<dbReference type="InterPro" id="IPR007391">
    <property type="entry name" value="Vancomycin_resist_VanW"/>
</dbReference>
<comment type="caution">
    <text evidence="3">The sequence shown here is derived from an EMBL/GenBank/DDBJ whole genome shotgun (WGS) entry which is preliminary data.</text>
</comment>
<protein>
    <submittedName>
        <fullName evidence="3">VanW family protein</fullName>
    </submittedName>
</protein>
<accession>A0A0G0HEL1</accession>
<dbReference type="InterPro" id="IPR052913">
    <property type="entry name" value="Glycopeptide_resist_protein"/>
</dbReference>
<feature type="transmembrane region" description="Helical" evidence="1">
    <location>
        <begin position="25"/>
        <end position="46"/>
    </location>
</feature>
<evidence type="ECO:0000256" key="1">
    <source>
        <dbReference type="SAM" id="Phobius"/>
    </source>
</evidence>
<gene>
    <name evidence="3" type="ORF">US58_C0015G0005</name>
</gene>
<feature type="domain" description="YoaR-like putative peptidoglycan binding" evidence="2">
    <location>
        <begin position="294"/>
        <end position="360"/>
    </location>
</feature>
<reference evidence="3 4" key="1">
    <citation type="journal article" date="2015" name="Nature">
        <title>rRNA introns, odd ribosomes, and small enigmatic genomes across a large radiation of phyla.</title>
        <authorList>
            <person name="Brown C.T."/>
            <person name="Hug L.A."/>
            <person name="Thomas B.C."/>
            <person name="Sharon I."/>
            <person name="Castelle C.J."/>
            <person name="Singh A."/>
            <person name="Wilkins M.J."/>
            <person name="Williams K.H."/>
            <person name="Banfield J.F."/>
        </authorList>
    </citation>
    <scope>NUCLEOTIDE SEQUENCE [LARGE SCALE GENOMIC DNA]</scope>
</reference>
<dbReference type="PANTHER" id="PTHR35788">
    <property type="entry name" value="EXPORTED PROTEIN-RELATED"/>
    <property type="match status" value="1"/>
</dbReference>
<dbReference type="Pfam" id="PF04294">
    <property type="entry name" value="VanW"/>
    <property type="match status" value="1"/>
</dbReference>
<keyword evidence="1" id="KW-1133">Transmembrane helix</keyword>
<dbReference type="STRING" id="1619036.US58_C0015G0005"/>
<dbReference type="EMBL" id="LBTN01000015">
    <property type="protein sequence ID" value="KKQ40612.1"/>
    <property type="molecule type" value="Genomic_DNA"/>
</dbReference>
<feature type="domain" description="YoaR-like putative peptidoglycan binding" evidence="2">
    <location>
        <begin position="122"/>
        <end position="222"/>
    </location>
</feature>
<dbReference type="InterPro" id="IPR022029">
    <property type="entry name" value="YoaR-like_PG-bd"/>
</dbReference>
<keyword evidence="1" id="KW-0812">Transmembrane</keyword>
<organism evidence="3 4">
    <name type="scientific">Candidatus Magasanikbacteria bacterium GW2011_GWA2_37_8</name>
    <dbReference type="NCBI Taxonomy" id="1619036"/>
    <lineage>
        <taxon>Bacteria</taxon>
        <taxon>Candidatus Magasanikiibacteriota</taxon>
    </lineage>
</organism>
<proteinExistence type="predicted"/>